<protein>
    <submittedName>
        <fullName evidence="1">Uncharacterized protein</fullName>
    </submittedName>
</protein>
<evidence type="ECO:0000313" key="2">
    <source>
        <dbReference type="Proteomes" id="UP001150941"/>
    </source>
</evidence>
<sequence length="102" mass="10812">MIRATRHEVEAASFPLPPLGLSALWAPVSDLGSSSSPPLLTSLRGLGSYLLTEGAHLPPSGGGATGLIHQFGTGWPFLANYDMMISLESDAEMRSEGRHLRP</sequence>
<dbReference type="RefSeq" id="XP_058325481.1">
    <property type="nucleotide sequence ID" value="XM_058479958.1"/>
</dbReference>
<reference evidence="1" key="1">
    <citation type="submission" date="2022-11" db="EMBL/GenBank/DDBJ databases">
        <authorList>
            <person name="Petersen C."/>
        </authorList>
    </citation>
    <scope>NUCLEOTIDE SEQUENCE</scope>
    <source>
        <strain evidence="1">IBT 19713</strain>
    </source>
</reference>
<name>A0A9W9TA87_9EURO</name>
<comment type="caution">
    <text evidence="1">The sequence shown here is derived from an EMBL/GenBank/DDBJ whole genome shotgun (WGS) entry which is preliminary data.</text>
</comment>
<dbReference type="EMBL" id="JAPQKS010000009">
    <property type="protein sequence ID" value="KAJ5214984.1"/>
    <property type="molecule type" value="Genomic_DNA"/>
</dbReference>
<keyword evidence="2" id="KW-1185">Reference proteome</keyword>
<gene>
    <name evidence="1" type="ORF">N7468_010663</name>
</gene>
<evidence type="ECO:0000313" key="1">
    <source>
        <dbReference type="EMBL" id="KAJ5214984.1"/>
    </source>
</evidence>
<dbReference type="Proteomes" id="UP001150941">
    <property type="component" value="Unassembled WGS sequence"/>
</dbReference>
<dbReference type="GeneID" id="83207262"/>
<reference evidence="1" key="2">
    <citation type="journal article" date="2023" name="IMA Fungus">
        <title>Comparative genomic study of the Penicillium genus elucidates a diverse pangenome and 15 lateral gene transfer events.</title>
        <authorList>
            <person name="Petersen C."/>
            <person name="Sorensen T."/>
            <person name="Nielsen M.R."/>
            <person name="Sondergaard T.E."/>
            <person name="Sorensen J.L."/>
            <person name="Fitzpatrick D.A."/>
            <person name="Frisvad J.C."/>
            <person name="Nielsen K.L."/>
        </authorList>
    </citation>
    <scope>NUCLEOTIDE SEQUENCE</scope>
    <source>
        <strain evidence="1">IBT 19713</strain>
    </source>
</reference>
<organism evidence="1 2">
    <name type="scientific">Penicillium chermesinum</name>
    <dbReference type="NCBI Taxonomy" id="63820"/>
    <lineage>
        <taxon>Eukaryota</taxon>
        <taxon>Fungi</taxon>
        <taxon>Dikarya</taxon>
        <taxon>Ascomycota</taxon>
        <taxon>Pezizomycotina</taxon>
        <taxon>Eurotiomycetes</taxon>
        <taxon>Eurotiomycetidae</taxon>
        <taxon>Eurotiales</taxon>
        <taxon>Aspergillaceae</taxon>
        <taxon>Penicillium</taxon>
    </lineage>
</organism>
<dbReference type="AlphaFoldDB" id="A0A9W9TA87"/>
<accession>A0A9W9TA87</accession>
<proteinExistence type="predicted"/>